<evidence type="ECO:0000313" key="3">
    <source>
        <dbReference type="Proteomes" id="UP001529510"/>
    </source>
</evidence>
<dbReference type="Proteomes" id="UP001529510">
    <property type="component" value="Unassembled WGS sequence"/>
</dbReference>
<dbReference type="EMBL" id="JAMKFB020000015">
    <property type="protein sequence ID" value="KAL0174638.1"/>
    <property type="molecule type" value="Genomic_DNA"/>
</dbReference>
<accession>A0ABD0PKQ1</accession>
<reference evidence="2 3" key="1">
    <citation type="submission" date="2024-05" db="EMBL/GenBank/DDBJ databases">
        <title>Genome sequencing and assembly of Indian major carp, Cirrhinus mrigala (Hamilton, 1822).</title>
        <authorList>
            <person name="Mohindra V."/>
            <person name="Chowdhury L.M."/>
            <person name="Lal K."/>
            <person name="Jena J.K."/>
        </authorList>
    </citation>
    <scope>NUCLEOTIDE SEQUENCE [LARGE SCALE GENOMIC DNA]</scope>
    <source>
        <strain evidence="2">CM1030</strain>
        <tissue evidence="2">Blood</tissue>
    </source>
</reference>
<feature type="compositionally biased region" description="Basic and acidic residues" evidence="1">
    <location>
        <begin position="82"/>
        <end position="95"/>
    </location>
</feature>
<name>A0ABD0PKQ1_CIRMR</name>
<dbReference type="AlphaFoldDB" id="A0ABD0PKQ1"/>
<keyword evidence="3" id="KW-1185">Reference proteome</keyword>
<feature type="non-terminal residue" evidence="2">
    <location>
        <position position="115"/>
    </location>
</feature>
<feature type="region of interest" description="Disordered" evidence="1">
    <location>
        <begin position="76"/>
        <end position="95"/>
    </location>
</feature>
<sequence>MEGGARMELLKERAREEQMEGGARTELLKGGGREVQMEGGARSRRNQVGPRPQPGRRPMVETIEGGAMVEVRLAASGGQQMEAERVGEESRVETESCRARAVERIQRAKALTDSS</sequence>
<protein>
    <submittedName>
        <fullName evidence="2">Uncharacterized protein</fullName>
    </submittedName>
</protein>
<feature type="region of interest" description="Disordered" evidence="1">
    <location>
        <begin position="1"/>
        <end position="59"/>
    </location>
</feature>
<evidence type="ECO:0000313" key="2">
    <source>
        <dbReference type="EMBL" id="KAL0174638.1"/>
    </source>
</evidence>
<proteinExistence type="predicted"/>
<gene>
    <name evidence="2" type="ORF">M9458_030606</name>
</gene>
<evidence type="ECO:0000256" key="1">
    <source>
        <dbReference type="SAM" id="MobiDB-lite"/>
    </source>
</evidence>
<organism evidence="2 3">
    <name type="scientific">Cirrhinus mrigala</name>
    <name type="common">Mrigala</name>
    <dbReference type="NCBI Taxonomy" id="683832"/>
    <lineage>
        <taxon>Eukaryota</taxon>
        <taxon>Metazoa</taxon>
        <taxon>Chordata</taxon>
        <taxon>Craniata</taxon>
        <taxon>Vertebrata</taxon>
        <taxon>Euteleostomi</taxon>
        <taxon>Actinopterygii</taxon>
        <taxon>Neopterygii</taxon>
        <taxon>Teleostei</taxon>
        <taxon>Ostariophysi</taxon>
        <taxon>Cypriniformes</taxon>
        <taxon>Cyprinidae</taxon>
        <taxon>Labeoninae</taxon>
        <taxon>Labeonini</taxon>
        <taxon>Cirrhinus</taxon>
    </lineage>
</organism>
<feature type="compositionally biased region" description="Basic and acidic residues" evidence="1">
    <location>
        <begin position="8"/>
        <end position="18"/>
    </location>
</feature>
<comment type="caution">
    <text evidence="2">The sequence shown here is derived from an EMBL/GenBank/DDBJ whole genome shotgun (WGS) entry which is preliminary data.</text>
</comment>